<proteinExistence type="predicted"/>
<dbReference type="AlphaFoldDB" id="A0A1W2E2M9"/>
<dbReference type="EMBL" id="FWXR01000020">
    <property type="protein sequence ID" value="SMD03672.1"/>
    <property type="molecule type" value="Genomic_DNA"/>
</dbReference>
<protein>
    <submittedName>
        <fullName evidence="2">Uncharacterized protein</fullName>
    </submittedName>
</protein>
<reference evidence="2 3" key="1">
    <citation type="submission" date="2017-04" db="EMBL/GenBank/DDBJ databases">
        <authorList>
            <person name="Afonso C.L."/>
            <person name="Miller P.J."/>
            <person name="Scott M.A."/>
            <person name="Spackman E."/>
            <person name="Goraichik I."/>
            <person name="Dimitrov K.M."/>
            <person name="Suarez D.L."/>
            <person name="Swayne D.E."/>
        </authorList>
    </citation>
    <scope>NUCLEOTIDE SEQUENCE [LARGE SCALE GENOMIC DNA]</scope>
    <source>
        <strain evidence="2 3">CGMCC 1.10972</strain>
    </source>
</reference>
<sequence length="43" mass="4738">MPEPKFDSREVRQGNQSPRILYVLIAGVVLALGAMTIVNLWPG</sequence>
<keyword evidence="3" id="KW-1185">Reference proteome</keyword>
<accession>A0A1W2E2M9</accession>
<evidence type="ECO:0000313" key="3">
    <source>
        <dbReference type="Proteomes" id="UP000192656"/>
    </source>
</evidence>
<dbReference type="RefSeq" id="WP_273506908.1">
    <property type="nucleotide sequence ID" value="NZ_FWXR01000020.1"/>
</dbReference>
<name>A0A1W2E2M9_9HYPH</name>
<keyword evidence="1" id="KW-0472">Membrane</keyword>
<evidence type="ECO:0000256" key="1">
    <source>
        <dbReference type="SAM" id="Phobius"/>
    </source>
</evidence>
<keyword evidence="1" id="KW-0812">Transmembrane</keyword>
<feature type="transmembrane region" description="Helical" evidence="1">
    <location>
        <begin position="20"/>
        <end position="41"/>
    </location>
</feature>
<keyword evidence="1" id="KW-1133">Transmembrane helix</keyword>
<evidence type="ECO:0000313" key="2">
    <source>
        <dbReference type="EMBL" id="SMD03672.1"/>
    </source>
</evidence>
<gene>
    <name evidence="2" type="ORF">SAMN06297251_12012</name>
</gene>
<organism evidence="2 3">
    <name type="scientific">Fulvimarina manganoxydans</name>
    <dbReference type="NCBI Taxonomy" id="937218"/>
    <lineage>
        <taxon>Bacteria</taxon>
        <taxon>Pseudomonadati</taxon>
        <taxon>Pseudomonadota</taxon>
        <taxon>Alphaproteobacteria</taxon>
        <taxon>Hyphomicrobiales</taxon>
        <taxon>Aurantimonadaceae</taxon>
        <taxon>Fulvimarina</taxon>
    </lineage>
</organism>
<dbReference type="Proteomes" id="UP000192656">
    <property type="component" value="Unassembled WGS sequence"/>
</dbReference>